<comment type="caution">
    <text evidence="3">The sequence shown here is derived from an EMBL/GenBank/DDBJ whole genome shotgun (WGS) entry which is preliminary data.</text>
</comment>
<dbReference type="InterPro" id="IPR018580">
    <property type="entry name" value="Uncharacterised_YfhO"/>
</dbReference>
<dbReference type="PANTHER" id="PTHR38454">
    <property type="entry name" value="INTEGRAL MEMBRANE PROTEIN-RELATED"/>
    <property type="match status" value="1"/>
</dbReference>
<feature type="transmembrane region" description="Helical" evidence="2">
    <location>
        <begin position="437"/>
        <end position="457"/>
    </location>
</feature>
<dbReference type="AlphaFoldDB" id="A0A4V2EUN2"/>
<protein>
    <submittedName>
        <fullName evidence="3">4-amino-4-deoxy-L-arabinose transferase-like glycosyltransferase</fullName>
    </submittedName>
</protein>
<dbReference type="PANTHER" id="PTHR38454:SF1">
    <property type="entry name" value="INTEGRAL MEMBRANE PROTEIN"/>
    <property type="match status" value="1"/>
</dbReference>
<feature type="transmembrane region" description="Helical" evidence="2">
    <location>
        <begin position="112"/>
        <end position="132"/>
    </location>
</feature>
<reference evidence="3 4" key="1">
    <citation type="submission" date="2019-02" db="EMBL/GenBank/DDBJ databases">
        <title>Genomic Encyclopedia of Type Strains, Phase IV (KMG-IV): sequencing the most valuable type-strain genomes for metagenomic binning, comparative biology and taxonomic classification.</title>
        <authorList>
            <person name="Goeker M."/>
        </authorList>
    </citation>
    <scope>NUCLEOTIDE SEQUENCE [LARGE SCALE GENOMIC DNA]</scope>
    <source>
        <strain evidence="3 4">DSM 101727</strain>
    </source>
</reference>
<keyword evidence="2" id="KW-0472">Membrane</keyword>
<feature type="transmembrane region" description="Helical" evidence="2">
    <location>
        <begin position="301"/>
        <end position="319"/>
    </location>
</feature>
<keyword evidence="4" id="KW-1185">Reference proteome</keyword>
<organism evidence="3 4">
    <name type="scientific">Herbihabitans rhizosphaerae</name>
    <dbReference type="NCBI Taxonomy" id="1872711"/>
    <lineage>
        <taxon>Bacteria</taxon>
        <taxon>Bacillati</taxon>
        <taxon>Actinomycetota</taxon>
        <taxon>Actinomycetes</taxon>
        <taxon>Pseudonocardiales</taxon>
        <taxon>Pseudonocardiaceae</taxon>
        <taxon>Herbihabitans</taxon>
    </lineage>
</organism>
<feature type="transmembrane region" description="Helical" evidence="2">
    <location>
        <begin position="710"/>
        <end position="730"/>
    </location>
</feature>
<accession>A0A4V2EUN2</accession>
<evidence type="ECO:0000313" key="4">
    <source>
        <dbReference type="Proteomes" id="UP000294257"/>
    </source>
</evidence>
<gene>
    <name evidence="3" type="ORF">EV193_1011050</name>
</gene>
<feature type="region of interest" description="Disordered" evidence="1">
    <location>
        <begin position="734"/>
        <end position="774"/>
    </location>
</feature>
<dbReference type="EMBL" id="SGWQ01000001">
    <property type="protein sequence ID" value="RZS45163.1"/>
    <property type="molecule type" value="Genomic_DNA"/>
</dbReference>
<sequence length="774" mass="84494">MAMSPTIAEDGSDRSTRLRRALPALAMLAMLVVAAGFPLLRNTIFFYWDDTVGSTVPIWRRLAESVLDGRLPLLEPDMWRGGAFAAEASTGMFNPVMMLIAVAVYPLDNMALAMTIAKTLFLMLLALGVYFLARRYRVRPWIAAAVGAATPLATQTFYWDASSWTYSLMATAFLPWVWIALHRAVHSGGSLLWVVLAGYLCCSLGNPYGLLATGVLVIAFMIETAVIGKAKRAIGLAVSGASVLAMSMIVYLPLVLTSAVGWRSEAETYNDEFLSPNLSDLFGMSTPINEPWISSFGSSHLAIPAIYLAWFVLPLLPWLRWQELRGRGRTLTALAVFGAVYFLLVLGPSQIWMFRWPLRLVTCLWFPIMILWAILASAGLERTRVKLRAALSFGAIFLGGFIAWGDIPDNIGEIALGGLVVAVLVGLVVWRGVRDRFGIAALMLGTLAVLGLQLAYYPSMNGVTNYRFPTSQKELTERFAKYEGMTVQIANVTNVHGSDLHPGRAYQDMLFGSMYSTAGVETTTAYSGIGFTKLDNALCVVYQGSMCRDAWKALWLRPLDYQVPLADLLRVRTVVVQNSLVDTRKEDPPPGWRRAPEAESTDLVTVWKRVAPLPHPDGRVSHVSRGVTVDSDRMTGTVGERLNFKRDNGSGPASISFARLAWPGYVTKVNGQPVDWRTNESGLLVVDLPEGVTSGELEIDWKIPGLGLEVAAFAVGLLLAAGVGIVPAVLRRRRPASTSDGRVSDVDFEPDDSSPNGNGGRHSKDAVRARSESP</sequence>
<feature type="transmembrane region" description="Helical" evidence="2">
    <location>
        <begin position="331"/>
        <end position="352"/>
    </location>
</feature>
<keyword evidence="3" id="KW-0808">Transferase</keyword>
<dbReference type="Proteomes" id="UP000294257">
    <property type="component" value="Unassembled WGS sequence"/>
</dbReference>
<feature type="transmembrane region" description="Helical" evidence="2">
    <location>
        <begin position="21"/>
        <end position="40"/>
    </location>
</feature>
<feature type="transmembrane region" description="Helical" evidence="2">
    <location>
        <begin position="191"/>
        <end position="222"/>
    </location>
</feature>
<feature type="transmembrane region" description="Helical" evidence="2">
    <location>
        <begin position="411"/>
        <end position="430"/>
    </location>
</feature>
<name>A0A4V2EUN2_9PSEU</name>
<keyword evidence="2" id="KW-1133">Transmembrane helix</keyword>
<feature type="compositionally biased region" description="Basic and acidic residues" evidence="1">
    <location>
        <begin position="762"/>
        <end position="774"/>
    </location>
</feature>
<evidence type="ECO:0000256" key="1">
    <source>
        <dbReference type="SAM" id="MobiDB-lite"/>
    </source>
</evidence>
<feature type="transmembrane region" description="Helical" evidence="2">
    <location>
        <begin position="166"/>
        <end position="185"/>
    </location>
</feature>
<feature type="transmembrane region" description="Helical" evidence="2">
    <location>
        <begin position="358"/>
        <end position="380"/>
    </location>
</feature>
<dbReference type="GO" id="GO:0016740">
    <property type="term" value="F:transferase activity"/>
    <property type="evidence" value="ECO:0007669"/>
    <property type="project" value="UniProtKB-KW"/>
</dbReference>
<feature type="transmembrane region" description="Helical" evidence="2">
    <location>
        <begin position="234"/>
        <end position="254"/>
    </location>
</feature>
<evidence type="ECO:0000256" key="2">
    <source>
        <dbReference type="SAM" id="Phobius"/>
    </source>
</evidence>
<keyword evidence="2" id="KW-0812">Transmembrane</keyword>
<proteinExistence type="predicted"/>
<evidence type="ECO:0000313" key="3">
    <source>
        <dbReference type="EMBL" id="RZS45163.1"/>
    </source>
</evidence>
<feature type="transmembrane region" description="Helical" evidence="2">
    <location>
        <begin position="387"/>
        <end position="405"/>
    </location>
</feature>